<gene>
    <name evidence="3" type="ORF">C8E99_1081</name>
</gene>
<evidence type="ECO:0000313" key="4">
    <source>
        <dbReference type="Proteomes" id="UP000256727"/>
    </source>
</evidence>
<feature type="coiled-coil region" evidence="1">
    <location>
        <begin position="507"/>
        <end position="564"/>
    </location>
</feature>
<feature type="compositionally biased region" description="Low complexity" evidence="2">
    <location>
        <begin position="1"/>
        <end position="60"/>
    </location>
</feature>
<proteinExistence type="predicted"/>
<organism evidence="3 4">
    <name type="scientific">Citricoccus muralis</name>
    <dbReference type="NCBI Taxonomy" id="169134"/>
    <lineage>
        <taxon>Bacteria</taxon>
        <taxon>Bacillati</taxon>
        <taxon>Actinomycetota</taxon>
        <taxon>Actinomycetes</taxon>
        <taxon>Micrococcales</taxon>
        <taxon>Micrococcaceae</taxon>
        <taxon>Citricoccus</taxon>
    </lineage>
</organism>
<comment type="caution">
    <text evidence="3">The sequence shown here is derived from an EMBL/GenBank/DDBJ whole genome shotgun (WGS) entry which is preliminary data.</text>
</comment>
<feature type="coiled-coil region" evidence="1">
    <location>
        <begin position="268"/>
        <end position="295"/>
    </location>
</feature>
<feature type="region of interest" description="Disordered" evidence="2">
    <location>
        <begin position="1"/>
        <end position="178"/>
    </location>
</feature>
<dbReference type="Proteomes" id="UP000256727">
    <property type="component" value="Unassembled WGS sequence"/>
</dbReference>
<reference evidence="3 4" key="1">
    <citation type="submission" date="2018-07" db="EMBL/GenBank/DDBJ databases">
        <title>Sequencing the genomes of 1000 actinobacteria strains.</title>
        <authorList>
            <person name="Klenk H.-P."/>
        </authorList>
    </citation>
    <scope>NUCLEOTIDE SEQUENCE [LARGE SCALE GENOMIC DNA]</scope>
    <source>
        <strain evidence="3 4">DSM 14442</strain>
    </source>
</reference>
<keyword evidence="4" id="KW-1185">Reference proteome</keyword>
<feature type="compositionally biased region" description="Acidic residues" evidence="2">
    <location>
        <begin position="61"/>
        <end position="74"/>
    </location>
</feature>
<evidence type="ECO:0000256" key="2">
    <source>
        <dbReference type="SAM" id="MobiDB-lite"/>
    </source>
</evidence>
<dbReference type="Pfam" id="PF03993">
    <property type="entry name" value="DUF349"/>
    <property type="match status" value="3"/>
</dbReference>
<name>A0A3D9LC75_9MICC</name>
<keyword evidence="1" id="KW-0175">Coiled coil</keyword>
<dbReference type="InterPro" id="IPR007139">
    <property type="entry name" value="DUF349"/>
</dbReference>
<sequence length="595" mass="64633">MTTSQESDDQQSTQQTSDEAPVAASEQSAPEVSEQVSEQVAEQATEPAAEPAESAVPTETPVEEEVSAAEEETEAVLASVEATEAPSVDPAPSDEVTSEAPTPEPASSTEEAPADKAPTAQSAAEPTPSEQAPSPAAPKPGKAPKPSNLPRPAAPARQGKATSATAPASPMPAPSFTTPLEDAAKFAKVSDDGHVILIDGAEEHPVGQFPDGTKDEALAYFSRKYDEVVSQVMLLEQRVATGAPAGEIQKTLGHLRQTIGERGMVGDMPALRARVEALQTRLDDLKLAEKLALEKAQAEQLATREAIVAEAEELAAKDPQQVQWKQASARMAELFESWKAAQKTGPRLGKSVEDGLWKRFRTARTTHDKHRRAFFSQLDATNSKAKSAKEKLIARAEDLSTSTDWGPTAGAYRDLMDEWKAAPRASRKEDDALWARFRAAQDVFFNARKATNDEIDKEYGENLKVKEQILAEGQKLLPVKDVKAARKVLNDLRGRWEDAGRVPRKDVTRMESAFRKLEEGLKSAEDDHWRKTNPETKARTNSALTQLEDKVAELEDDLTKAQSKGDAKAIAKAQEALDARKMWLETLQKSAQGLR</sequence>
<protein>
    <submittedName>
        <fullName evidence="3">Uncharacterized protein DUF349</fullName>
    </submittedName>
</protein>
<feature type="compositionally biased region" description="Low complexity" evidence="2">
    <location>
        <begin position="161"/>
        <end position="178"/>
    </location>
</feature>
<evidence type="ECO:0000313" key="3">
    <source>
        <dbReference type="EMBL" id="REE03274.1"/>
    </source>
</evidence>
<dbReference type="AlphaFoldDB" id="A0A3D9LC75"/>
<feature type="compositionally biased region" description="Low complexity" evidence="2">
    <location>
        <begin position="75"/>
        <end position="85"/>
    </location>
</feature>
<feature type="compositionally biased region" description="Polar residues" evidence="2">
    <location>
        <begin position="119"/>
        <end position="131"/>
    </location>
</feature>
<evidence type="ECO:0000256" key="1">
    <source>
        <dbReference type="SAM" id="Coils"/>
    </source>
</evidence>
<dbReference type="EMBL" id="QREH01000001">
    <property type="protein sequence ID" value="REE03274.1"/>
    <property type="molecule type" value="Genomic_DNA"/>
</dbReference>
<feature type="compositionally biased region" description="Pro residues" evidence="2">
    <location>
        <begin position="135"/>
        <end position="153"/>
    </location>
</feature>
<accession>A0A3D9LC75</accession>